<proteinExistence type="predicted"/>
<evidence type="ECO:0000313" key="2">
    <source>
        <dbReference type="EMBL" id="TQL77647.1"/>
    </source>
</evidence>
<dbReference type="Proteomes" id="UP000317043">
    <property type="component" value="Unassembled WGS sequence"/>
</dbReference>
<organism evidence="2 3">
    <name type="scientific">Stackebrandtia endophytica</name>
    <dbReference type="NCBI Taxonomy" id="1496996"/>
    <lineage>
        <taxon>Bacteria</taxon>
        <taxon>Bacillati</taxon>
        <taxon>Actinomycetota</taxon>
        <taxon>Actinomycetes</taxon>
        <taxon>Glycomycetales</taxon>
        <taxon>Glycomycetaceae</taxon>
        <taxon>Stackebrandtia</taxon>
    </lineage>
</organism>
<evidence type="ECO:0000313" key="3">
    <source>
        <dbReference type="Proteomes" id="UP000317043"/>
    </source>
</evidence>
<comment type="caution">
    <text evidence="2">The sequence shown here is derived from an EMBL/GenBank/DDBJ whole genome shotgun (WGS) entry which is preliminary data.</text>
</comment>
<accession>A0A543AYI9</accession>
<dbReference type="EMBL" id="VFOW01000001">
    <property type="protein sequence ID" value="TQL77647.1"/>
    <property type="molecule type" value="Genomic_DNA"/>
</dbReference>
<evidence type="ECO:0000256" key="1">
    <source>
        <dbReference type="SAM" id="Phobius"/>
    </source>
</evidence>
<dbReference type="InParanoid" id="A0A543AYI9"/>
<feature type="transmembrane region" description="Helical" evidence="1">
    <location>
        <begin position="20"/>
        <end position="39"/>
    </location>
</feature>
<feature type="transmembrane region" description="Helical" evidence="1">
    <location>
        <begin position="51"/>
        <end position="69"/>
    </location>
</feature>
<keyword evidence="1" id="KW-0812">Transmembrane</keyword>
<reference evidence="2 3" key="1">
    <citation type="submission" date="2019-06" db="EMBL/GenBank/DDBJ databases">
        <title>Sequencing the genomes of 1000 actinobacteria strains.</title>
        <authorList>
            <person name="Klenk H.-P."/>
        </authorList>
    </citation>
    <scope>NUCLEOTIDE SEQUENCE [LARGE SCALE GENOMIC DNA]</scope>
    <source>
        <strain evidence="2 3">DSM 45928</strain>
    </source>
</reference>
<gene>
    <name evidence="2" type="ORF">FB566_3208</name>
</gene>
<feature type="transmembrane region" description="Helical" evidence="1">
    <location>
        <begin position="128"/>
        <end position="150"/>
    </location>
</feature>
<keyword evidence="1" id="KW-1133">Transmembrane helix</keyword>
<name>A0A543AYI9_9ACTN</name>
<feature type="transmembrane region" description="Helical" evidence="1">
    <location>
        <begin position="89"/>
        <end position="116"/>
    </location>
</feature>
<protein>
    <submittedName>
        <fullName evidence="2">Uncharacterized protein DUF3180</fullName>
    </submittedName>
</protein>
<dbReference type="Pfam" id="PF11377">
    <property type="entry name" value="DUF3180"/>
    <property type="match status" value="1"/>
</dbReference>
<keyword evidence="1" id="KW-0472">Membrane</keyword>
<sequence length="174" mass="18542">MPEPTKSQPDGPQPSLKPTTPSTLLVSAMAAAALTLMLATRYYEHFPAMSWFTPILLVAVALLLGFLAWHVKARIDRKPGHDPVDPLMFARYAALAKACAIGGAIIGGGYAGLLIYTGAQRRLTAAAADLPVVAFGLGVCLLLVGAALWLEWSCRVPPKKDDSEDDNPSDDRKS</sequence>
<dbReference type="AlphaFoldDB" id="A0A543AYI9"/>
<dbReference type="InterPro" id="IPR021517">
    <property type="entry name" value="DUF3180"/>
</dbReference>
<keyword evidence="3" id="KW-1185">Reference proteome</keyword>
<dbReference type="RefSeq" id="WP_142040858.1">
    <property type="nucleotide sequence ID" value="NZ_JBHTGS010000001.1"/>
</dbReference>